<gene>
    <name evidence="1" type="ORF">BBBOND_0207620</name>
</gene>
<evidence type="ECO:0000313" key="1">
    <source>
        <dbReference type="EMBL" id="CDR95607.1"/>
    </source>
</evidence>
<sequence>MESQTEADVAAAHNPEVVDQVTTPLVLLAYNAPADYTLYNFQDMIAEKVGEVGQLSIIAPFPWQDRTSCPWKIICNDRRGYDAMLAMKHVWLKNESGGDSTSAITFVAGDLDDIPDIPFKEDEQLLMSEHCNAK</sequence>
<reference evidence="2" key="1">
    <citation type="submission" date="2014-06" db="EMBL/GenBank/DDBJ databases">
        <authorList>
            <person name="Aslett M."/>
            <person name="De Silva N."/>
        </authorList>
    </citation>
    <scope>NUCLEOTIDE SEQUENCE [LARGE SCALE GENOMIC DNA]</scope>
    <source>
        <strain evidence="2">Bond</strain>
    </source>
</reference>
<accession>A0A061D6G4</accession>
<dbReference type="AlphaFoldDB" id="A0A061D6G4"/>
<dbReference type="KEGG" id="bbig:BBBOND_0207620"/>
<keyword evidence="2" id="KW-1185">Reference proteome</keyword>
<protein>
    <submittedName>
        <fullName evidence="1">Uncharacterized protein</fullName>
    </submittedName>
</protein>
<dbReference type="EMBL" id="LK391708">
    <property type="protein sequence ID" value="CDR95607.1"/>
    <property type="molecule type" value="Genomic_DNA"/>
</dbReference>
<dbReference type="RefSeq" id="XP_012767793.1">
    <property type="nucleotide sequence ID" value="XM_012912339.1"/>
</dbReference>
<dbReference type="VEuPathDB" id="PiroplasmaDB:BBBOND_0207620"/>
<dbReference type="OMA" id="LMSEHCN"/>
<proteinExistence type="predicted"/>
<dbReference type="Proteomes" id="UP000033188">
    <property type="component" value="Chromosome 2"/>
</dbReference>
<organism evidence="1 2">
    <name type="scientific">Babesia bigemina</name>
    <dbReference type="NCBI Taxonomy" id="5866"/>
    <lineage>
        <taxon>Eukaryota</taxon>
        <taxon>Sar</taxon>
        <taxon>Alveolata</taxon>
        <taxon>Apicomplexa</taxon>
        <taxon>Aconoidasida</taxon>
        <taxon>Piroplasmida</taxon>
        <taxon>Babesiidae</taxon>
        <taxon>Babesia</taxon>
    </lineage>
</organism>
<dbReference type="OrthoDB" id="364341at2759"/>
<evidence type="ECO:0000313" key="2">
    <source>
        <dbReference type="Proteomes" id="UP000033188"/>
    </source>
</evidence>
<dbReference type="GeneID" id="24564148"/>
<name>A0A061D6G4_BABBI</name>